<keyword evidence="1" id="KW-1133">Transmembrane helix</keyword>
<sequence>MGDLPLEEYKFIAIWIEAIFWGMYTVLFWICIYVLLSPHNLKQSGTSKLNKPFIATASLMYLLSTMHFVNDFARGFVAFLEYGDKGGPKEYYEEISVWHYLFREALYMTTNIVADALLVYRLYVVWGRKRKFVFGPIILVTATAVFGYLTVWGFSRVEPGQNDHAASIYHWAVGLFSLSLVTNVVVTGLIGWRIWLAGREVSNVLDKKHGRKYNQALAIIIESGALCSVALMLNLILYVTRRNAVQITFDSTAQIMGIAPTLTIVRVGLGLSQFQGNNTNVHTVSIPIGRVIGNRQRSHTTTFPWVEATEDSIEDPLKLPSGRPNLS</sequence>
<dbReference type="OrthoDB" id="3354175at2759"/>
<evidence type="ECO:0000313" key="3">
    <source>
        <dbReference type="Proteomes" id="UP000017559"/>
    </source>
</evidence>
<dbReference type="HOGENOM" id="CLU_044614_3_1_1"/>
<feature type="transmembrane region" description="Helical" evidence="1">
    <location>
        <begin position="171"/>
        <end position="195"/>
    </location>
</feature>
<evidence type="ECO:0000256" key="1">
    <source>
        <dbReference type="SAM" id="Phobius"/>
    </source>
</evidence>
<dbReference type="AlphaFoldDB" id="V2XJW2"/>
<comment type="caution">
    <text evidence="2">The sequence shown here is derived from an EMBL/GenBank/DDBJ whole genome shotgun (WGS) entry which is preliminary data.</text>
</comment>
<evidence type="ECO:0000313" key="2">
    <source>
        <dbReference type="EMBL" id="ESK94022.1"/>
    </source>
</evidence>
<accession>V2XJW2</accession>
<feature type="transmembrane region" description="Helical" evidence="1">
    <location>
        <begin position="57"/>
        <end position="80"/>
    </location>
</feature>
<gene>
    <name evidence="2" type="ORF">Moror_12853</name>
</gene>
<organism evidence="2 3">
    <name type="scientific">Moniliophthora roreri (strain MCA 2997)</name>
    <name type="common">Cocoa frosty pod rot fungus</name>
    <name type="synonym">Crinipellis roreri</name>
    <dbReference type="NCBI Taxonomy" id="1381753"/>
    <lineage>
        <taxon>Eukaryota</taxon>
        <taxon>Fungi</taxon>
        <taxon>Dikarya</taxon>
        <taxon>Basidiomycota</taxon>
        <taxon>Agaricomycotina</taxon>
        <taxon>Agaricomycetes</taxon>
        <taxon>Agaricomycetidae</taxon>
        <taxon>Agaricales</taxon>
        <taxon>Marasmiineae</taxon>
        <taxon>Marasmiaceae</taxon>
        <taxon>Moniliophthora</taxon>
    </lineage>
</organism>
<protein>
    <submittedName>
        <fullName evidence="2">Uncharacterized protein</fullName>
    </submittedName>
</protein>
<keyword evidence="1" id="KW-0812">Transmembrane</keyword>
<feature type="transmembrane region" description="Helical" evidence="1">
    <location>
        <begin position="216"/>
        <end position="239"/>
    </location>
</feature>
<keyword evidence="3" id="KW-1185">Reference proteome</keyword>
<dbReference type="Proteomes" id="UP000017559">
    <property type="component" value="Unassembled WGS sequence"/>
</dbReference>
<feature type="transmembrane region" description="Helical" evidence="1">
    <location>
        <begin position="132"/>
        <end position="151"/>
    </location>
</feature>
<dbReference type="KEGG" id="mrr:Moror_12853"/>
<feature type="transmembrane region" description="Helical" evidence="1">
    <location>
        <begin position="100"/>
        <end position="120"/>
    </location>
</feature>
<keyword evidence="1" id="KW-0472">Membrane</keyword>
<dbReference type="EMBL" id="AWSO01000156">
    <property type="protein sequence ID" value="ESK94022.1"/>
    <property type="molecule type" value="Genomic_DNA"/>
</dbReference>
<feature type="transmembrane region" description="Helical" evidence="1">
    <location>
        <begin position="12"/>
        <end position="36"/>
    </location>
</feature>
<proteinExistence type="predicted"/>
<reference evidence="2 3" key="1">
    <citation type="journal article" date="2014" name="BMC Genomics">
        <title>Genome and secretome analysis of the hemibiotrophic fungal pathogen, Moniliophthora roreri, which causes frosty pod rot disease of cacao: mechanisms of the biotrophic and necrotrophic phases.</title>
        <authorList>
            <person name="Meinhardt L.W."/>
            <person name="Costa G.G.L."/>
            <person name="Thomazella D.P.T."/>
            <person name="Teixeira P.J.P.L."/>
            <person name="Carazzolle M.F."/>
            <person name="Schuster S.C."/>
            <person name="Carlson J.E."/>
            <person name="Guiltinan M.J."/>
            <person name="Mieczkowski P."/>
            <person name="Farmer A."/>
            <person name="Ramaraj T."/>
            <person name="Crozier J."/>
            <person name="Davis R.E."/>
            <person name="Shao J."/>
            <person name="Melnick R.L."/>
            <person name="Pereira G.A.G."/>
            <person name="Bailey B.A."/>
        </authorList>
    </citation>
    <scope>NUCLEOTIDE SEQUENCE [LARGE SCALE GENOMIC DNA]</scope>
    <source>
        <strain evidence="2 3">MCA 2997</strain>
    </source>
</reference>
<name>V2XJW2_MONRO</name>